<keyword evidence="4 5" id="KW-0472">Membrane</keyword>
<dbReference type="PANTHER" id="PTHR46641:SF22">
    <property type="entry name" value="PROCTOLIN RECEPTOR, ISOFORM A"/>
    <property type="match status" value="1"/>
</dbReference>
<feature type="transmembrane region" description="Helical" evidence="5">
    <location>
        <begin position="271"/>
        <end position="295"/>
    </location>
</feature>
<dbReference type="SUPFAM" id="SSF81321">
    <property type="entry name" value="Family A G protein-coupled receptor-like"/>
    <property type="match status" value="1"/>
</dbReference>
<dbReference type="CDD" id="cd14978">
    <property type="entry name" value="7tmA_FMRFamide_R-like"/>
    <property type="match status" value="1"/>
</dbReference>
<feature type="transmembrane region" description="Helical" evidence="5">
    <location>
        <begin position="117"/>
        <end position="138"/>
    </location>
</feature>
<evidence type="ECO:0000256" key="2">
    <source>
        <dbReference type="ARBA" id="ARBA00022692"/>
    </source>
</evidence>
<evidence type="ECO:0000256" key="5">
    <source>
        <dbReference type="SAM" id="Phobius"/>
    </source>
</evidence>
<keyword evidence="8" id="KW-1185">Reference proteome</keyword>
<evidence type="ECO:0000256" key="1">
    <source>
        <dbReference type="ARBA" id="ARBA00004370"/>
    </source>
</evidence>
<dbReference type="EMBL" id="JBJQND010000001">
    <property type="protein sequence ID" value="KAL3887920.1"/>
    <property type="molecule type" value="Genomic_DNA"/>
</dbReference>
<dbReference type="AlphaFoldDB" id="A0ABD3XSD8"/>
<feature type="transmembrane region" description="Helical" evidence="5">
    <location>
        <begin position="78"/>
        <end position="97"/>
    </location>
</feature>
<feature type="transmembrane region" description="Helical" evidence="5">
    <location>
        <begin position="159"/>
        <end position="179"/>
    </location>
</feature>
<proteinExistence type="predicted"/>
<evidence type="ECO:0000313" key="7">
    <source>
        <dbReference type="EMBL" id="KAL3887920.1"/>
    </source>
</evidence>
<feature type="transmembrane region" description="Helical" evidence="5">
    <location>
        <begin position="307"/>
        <end position="333"/>
    </location>
</feature>
<keyword evidence="3 5" id="KW-1133">Transmembrane helix</keyword>
<dbReference type="InterPro" id="IPR017452">
    <property type="entry name" value="GPCR_Rhodpsn_7TM"/>
</dbReference>
<dbReference type="Pfam" id="PF00001">
    <property type="entry name" value="7tm_1"/>
    <property type="match status" value="1"/>
</dbReference>
<protein>
    <recommendedName>
        <fullName evidence="6">G-protein coupled receptors family 1 profile domain-containing protein</fullName>
    </recommendedName>
</protein>
<evidence type="ECO:0000256" key="4">
    <source>
        <dbReference type="ARBA" id="ARBA00023136"/>
    </source>
</evidence>
<evidence type="ECO:0000259" key="6">
    <source>
        <dbReference type="PROSITE" id="PS50262"/>
    </source>
</evidence>
<dbReference type="Proteomes" id="UP001634394">
    <property type="component" value="Unassembled WGS sequence"/>
</dbReference>
<dbReference type="GO" id="GO:0016020">
    <property type="term" value="C:membrane"/>
    <property type="evidence" value="ECO:0007669"/>
    <property type="project" value="UniProtKB-SubCell"/>
</dbReference>
<reference evidence="7 8" key="1">
    <citation type="submission" date="2024-11" db="EMBL/GenBank/DDBJ databases">
        <title>Chromosome-level genome assembly of the freshwater bivalve Anodonta woodiana.</title>
        <authorList>
            <person name="Chen X."/>
        </authorList>
    </citation>
    <scope>NUCLEOTIDE SEQUENCE [LARGE SCALE GENOMIC DNA]</scope>
    <source>
        <strain evidence="7">MN2024</strain>
        <tissue evidence="7">Gills</tissue>
    </source>
</reference>
<organism evidence="7 8">
    <name type="scientific">Sinanodonta woodiana</name>
    <name type="common">Chinese pond mussel</name>
    <name type="synonym">Anodonta woodiana</name>
    <dbReference type="NCBI Taxonomy" id="1069815"/>
    <lineage>
        <taxon>Eukaryota</taxon>
        <taxon>Metazoa</taxon>
        <taxon>Spiralia</taxon>
        <taxon>Lophotrochozoa</taxon>
        <taxon>Mollusca</taxon>
        <taxon>Bivalvia</taxon>
        <taxon>Autobranchia</taxon>
        <taxon>Heteroconchia</taxon>
        <taxon>Palaeoheterodonta</taxon>
        <taxon>Unionida</taxon>
        <taxon>Unionoidea</taxon>
        <taxon>Unionidae</taxon>
        <taxon>Unioninae</taxon>
        <taxon>Sinanodonta</taxon>
    </lineage>
</organism>
<feature type="domain" description="G-protein coupled receptors family 1 profile" evidence="6">
    <location>
        <begin position="59"/>
        <end position="330"/>
    </location>
</feature>
<keyword evidence="2 5" id="KW-0812">Transmembrane</keyword>
<dbReference type="PANTHER" id="PTHR46641">
    <property type="entry name" value="FMRFAMIDE RECEPTOR-RELATED"/>
    <property type="match status" value="1"/>
</dbReference>
<dbReference type="InterPro" id="IPR052954">
    <property type="entry name" value="GPCR-Ligand_Int"/>
</dbReference>
<dbReference type="InterPro" id="IPR000276">
    <property type="entry name" value="GPCR_Rhodpsn"/>
</dbReference>
<comment type="caution">
    <text evidence="7">The sequence shown here is derived from an EMBL/GenBank/DDBJ whole genome shotgun (WGS) entry which is preliminary data.</text>
</comment>
<name>A0ABD3XSD8_SINWO</name>
<evidence type="ECO:0000313" key="8">
    <source>
        <dbReference type="Proteomes" id="UP001634394"/>
    </source>
</evidence>
<dbReference type="Gene3D" id="1.20.1070.10">
    <property type="entry name" value="Rhodopsin 7-helix transmembrane proteins"/>
    <property type="match status" value="1"/>
</dbReference>
<sequence length="405" mass="45863">MAALNITVNNSGEDQFRFHNATNGSASSLTVLTSTDLNYTRFIVQKILVPIVVSCGVVGNIFNVVVLRSPKMLSSTNVYLMTLAISDSLYLLFSFSLSFTLCSNHSQSPIAFHYIPYGRVLTDLFANTAVLLTVCFTLERYIGVCHPMKGKAWCTVGKAKVAALITFGICIVNTIPELFEMEIISMFDSEFQRSVYQCKYTEFAETDSYQIGYYWWYVTLFTFQPLFLLSIFNSLLIRSVWKASKTRRQLSHSSVVGDQGQSLEQQKVTTMLISVVIIFIICQTPQAILLVYRSYLKARNIPYAVDLFRIAGNICNLLVQINASCNFLLYSYFSSRFRRTFKKLLCNWKRPWRNASMRSLTSTFRKSTSTTGTTLSSNVSYRSRRAITDSSAKIENIEAHDTGDL</sequence>
<feature type="transmembrane region" description="Helical" evidence="5">
    <location>
        <begin position="214"/>
        <end position="237"/>
    </location>
</feature>
<accession>A0ABD3XSD8</accession>
<feature type="transmembrane region" description="Helical" evidence="5">
    <location>
        <begin position="47"/>
        <end position="66"/>
    </location>
</feature>
<dbReference type="PRINTS" id="PR00237">
    <property type="entry name" value="GPCRRHODOPSN"/>
</dbReference>
<evidence type="ECO:0000256" key="3">
    <source>
        <dbReference type="ARBA" id="ARBA00022989"/>
    </source>
</evidence>
<comment type="subcellular location">
    <subcellularLocation>
        <location evidence="1">Membrane</location>
    </subcellularLocation>
</comment>
<dbReference type="PROSITE" id="PS50262">
    <property type="entry name" value="G_PROTEIN_RECEP_F1_2"/>
    <property type="match status" value="1"/>
</dbReference>
<gene>
    <name evidence="7" type="ORF">ACJMK2_000305</name>
</gene>